<sequence>MLRLSGRYKLALALVLLLVSSMFLLIDMTLHGSLSPYVTTQLPMYPANTTVSLSSLDWKFPQSLAVIMPTNNKTDMQFYENNWVADHLFTVCDFEGPSCSMACNEESTWGSLHRKTRCFVNVIKEAFTDIEFFLKLDDDVFADKDYVLGLIKKYRGHKRPLLISHVLKSGDRINSMFDGARYGNGKFYMFNRRLLDCIDTNLTFHGRRNEDHMFGAMMRSGCGDKPNVTFVRENDAHIWHKSYAVKNKYINLAALVNHDRQVA</sequence>
<dbReference type="InterPro" id="IPR029044">
    <property type="entry name" value="Nucleotide-diphossugar_trans"/>
</dbReference>
<dbReference type="SUPFAM" id="SSF53448">
    <property type="entry name" value="Nucleotide-diphospho-sugar transferases"/>
    <property type="match status" value="1"/>
</dbReference>
<comment type="caution">
    <text evidence="1">The sequence shown here is derived from an EMBL/GenBank/DDBJ whole genome shotgun (WGS) entry which is preliminary data.</text>
</comment>
<dbReference type="AlphaFoldDB" id="A0A9W8HUS6"/>
<protein>
    <submittedName>
        <fullName evidence="1">Uncharacterized protein</fullName>
    </submittedName>
</protein>
<name>A0A9W8HUS6_9FUNG</name>
<evidence type="ECO:0000313" key="2">
    <source>
        <dbReference type="Proteomes" id="UP001140094"/>
    </source>
</evidence>
<dbReference type="Proteomes" id="UP001140094">
    <property type="component" value="Unassembled WGS sequence"/>
</dbReference>
<reference evidence="1" key="1">
    <citation type="submission" date="2022-07" db="EMBL/GenBank/DDBJ databases">
        <title>Phylogenomic reconstructions and comparative analyses of Kickxellomycotina fungi.</title>
        <authorList>
            <person name="Reynolds N.K."/>
            <person name="Stajich J.E."/>
            <person name="Barry K."/>
            <person name="Grigoriev I.V."/>
            <person name="Crous P."/>
            <person name="Smith M.E."/>
        </authorList>
    </citation>
    <scope>NUCLEOTIDE SEQUENCE</scope>
    <source>
        <strain evidence="1">NRRL 1565</strain>
    </source>
</reference>
<dbReference type="EMBL" id="JANBUO010000509">
    <property type="protein sequence ID" value="KAJ2803568.1"/>
    <property type="molecule type" value="Genomic_DNA"/>
</dbReference>
<dbReference type="OrthoDB" id="5512589at2759"/>
<evidence type="ECO:0000313" key="1">
    <source>
        <dbReference type="EMBL" id="KAJ2803568.1"/>
    </source>
</evidence>
<accession>A0A9W8HUS6</accession>
<proteinExistence type="predicted"/>
<keyword evidence="2" id="KW-1185">Reference proteome</keyword>
<gene>
    <name evidence="1" type="ORF">H4R20_002841</name>
</gene>
<organism evidence="1 2">
    <name type="scientific">Coemansia guatemalensis</name>
    <dbReference type="NCBI Taxonomy" id="2761395"/>
    <lineage>
        <taxon>Eukaryota</taxon>
        <taxon>Fungi</taxon>
        <taxon>Fungi incertae sedis</taxon>
        <taxon>Zoopagomycota</taxon>
        <taxon>Kickxellomycotina</taxon>
        <taxon>Kickxellomycetes</taxon>
        <taxon>Kickxellales</taxon>
        <taxon>Kickxellaceae</taxon>
        <taxon>Coemansia</taxon>
    </lineage>
</organism>